<dbReference type="Proteomes" id="UP000023152">
    <property type="component" value="Unassembled WGS sequence"/>
</dbReference>
<evidence type="ECO:0000256" key="3">
    <source>
        <dbReference type="PROSITE-ProRule" id="PRU00221"/>
    </source>
</evidence>
<dbReference type="PANTHER" id="PTHR22847">
    <property type="entry name" value="WD40 REPEAT PROTEIN"/>
    <property type="match status" value="1"/>
</dbReference>
<comment type="caution">
    <text evidence="5">The sequence shown here is derived from an EMBL/GenBank/DDBJ whole genome shotgun (WGS) entry which is preliminary data.</text>
</comment>
<dbReference type="EMBL" id="ASPP01025330">
    <property type="protein sequence ID" value="ETO08129.1"/>
    <property type="molecule type" value="Genomic_DNA"/>
</dbReference>
<reference evidence="5 6" key="1">
    <citation type="journal article" date="2013" name="Curr. Biol.">
        <title>The Genome of the Foraminiferan Reticulomyxa filosa.</title>
        <authorList>
            <person name="Glockner G."/>
            <person name="Hulsmann N."/>
            <person name="Schleicher M."/>
            <person name="Noegel A.A."/>
            <person name="Eichinger L."/>
            <person name="Gallinger C."/>
            <person name="Pawlowski J."/>
            <person name="Sierra R."/>
            <person name="Euteneuer U."/>
            <person name="Pillet L."/>
            <person name="Moustafa A."/>
            <person name="Platzer M."/>
            <person name="Groth M."/>
            <person name="Szafranski K."/>
            <person name="Schliwa M."/>
        </authorList>
    </citation>
    <scope>NUCLEOTIDE SEQUENCE [LARGE SCALE GENOMIC DNA]</scope>
</reference>
<evidence type="ECO:0000256" key="4">
    <source>
        <dbReference type="SAM" id="Phobius"/>
    </source>
</evidence>
<dbReference type="Gene3D" id="2.130.10.10">
    <property type="entry name" value="YVTN repeat-like/Quinoprotein amine dehydrogenase"/>
    <property type="match status" value="1"/>
</dbReference>
<dbReference type="PROSITE" id="PS50082">
    <property type="entry name" value="WD_REPEATS_2"/>
    <property type="match status" value="1"/>
</dbReference>
<keyword evidence="4" id="KW-0472">Membrane</keyword>
<dbReference type="InterPro" id="IPR001680">
    <property type="entry name" value="WD40_rpt"/>
</dbReference>
<accession>X6M2K5</accession>
<dbReference type="SMART" id="SM00320">
    <property type="entry name" value="WD40"/>
    <property type="match status" value="2"/>
</dbReference>
<dbReference type="InterPro" id="IPR015943">
    <property type="entry name" value="WD40/YVTN_repeat-like_dom_sf"/>
</dbReference>
<protein>
    <submittedName>
        <fullName evidence="5">WD-40 repeat protein</fullName>
    </submittedName>
</protein>
<keyword evidence="2" id="KW-0677">Repeat</keyword>
<dbReference type="AlphaFoldDB" id="X6M2K5"/>
<dbReference type="PANTHER" id="PTHR22847:SF637">
    <property type="entry name" value="WD REPEAT DOMAIN 5B"/>
    <property type="match status" value="1"/>
</dbReference>
<feature type="transmembrane region" description="Helical" evidence="4">
    <location>
        <begin position="158"/>
        <end position="176"/>
    </location>
</feature>
<name>X6M2K5_RETFI</name>
<keyword evidence="1 3" id="KW-0853">WD repeat</keyword>
<feature type="repeat" description="WD" evidence="3">
    <location>
        <begin position="102"/>
        <end position="145"/>
    </location>
</feature>
<evidence type="ECO:0000256" key="2">
    <source>
        <dbReference type="ARBA" id="ARBA00022737"/>
    </source>
</evidence>
<dbReference type="GO" id="GO:1990234">
    <property type="term" value="C:transferase complex"/>
    <property type="evidence" value="ECO:0007669"/>
    <property type="project" value="UniProtKB-ARBA"/>
</dbReference>
<gene>
    <name evidence="5" type="ORF">RFI_29260</name>
</gene>
<organism evidence="5 6">
    <name type="scientific">Reticulomyxa filosa</name>
    <dbReference type="NCBI Taxonomy" id="46433"/>
    <lineage>
        <taxon>Eukaryota</taxon>
        <taxon>Sar</taxon>
        <taxon>Rhizaria</taxon>
        <taxon>Retaria</taxon>
        <taxon>Foraminifera</taxon>
        <taxon>Monothalamids</taxon>
        <taxon>Reticulomyxidae</taxon>
        <taxon>Reticulomyxa</taxon>
    </lineage>
</organism>
<sequence length="180" mass="21251">MTAHINHEQTLPQLVVVSFIPKLIVFNFLLRSFQRKTKSKLLSSIGFEYYTLDLDGLMISIVVNYVTFFYFVFHLIKKTNIFTTTFFMFDTFRSSSKLVNTFTEHTDMVYSIDYLTFGDYQFICSGTYDKTVRVWDVDDNKQIQSFNGHSDSVYCVNFHHIIIIIIVKMSLVLHHMKKQF</sequence>
<dbReference type="PROSITE" id="PS00678">
    <property type="entry name" value="WD_REPEATS_1"/>
    <property type="match status" value="1"/>
</dbReference>
<dbReference type="InterPro" id="IPR019775">
    <property type="entry name" value="WD40_repeat_CS"/>
</dbReference>
<dbReference type="PROSITE" id="PS50294">
    <property type="entry name" value="WD_REPEATS_REGION"/>
    <property type="match status" value="1"/>
</dbReference>
<proteinExistence type="predicted"/>
<keyword evidence="4" id="KW-0812">Transmembrane</keyword>
<dbReference type="Pfam" id="PF00400">
    <property type="entry name" value="WD40"/>
    <property type="match status" value="2"/>
</dbReference>
<dbReference type="InterPro" id="IPR036322">
    <property type="entry name" value="WD40_repeat_dom_sf"/>
</dbReference>
<feature type="non-terminal residue" evidence="5">
    <location>
        <position position="180"/>
    </location>
</feature>
<dbReference type="SUPFAM" id="SSF50978">
    <property type="entry name" value="WD40 repeat-like"/>
    <property type="match status" value="1"/>
</dbReference>
<evidence type="ECO:0000256" key="1">
    <source>
        <dbReference type="ARBA" id="ARBA00022574"/>
    </source>
</evidence>
<feature type="transmembrane region" description="Helical" evidence="4">
    <location>
        <begin position="12"/>
        <end position="33"/>
    </location>
</feature>
<keyword evidence="4" id="KW-1133">Transmembrane helix</keyword>
<evidence type="ECO:0000313" key="6">
    <source>
        <dbReference type="Proteomes" id="UP000023152"/>
    </source>
</evidence>
<feature type="transmembrane region" description="Helical" evidence="4">
    <location>
        <begin position="54"/>
        <end position="76"/>
    </location>
</feature>
<keyword evidence="6" id="KW-1185">Reference proteome</keyword>
<evidence type="ECO:0000313" key="5">
    <source>
        <dbReference type="EMBL" id="ETO08129.1"/>
    </source>
</evidence>